<evidence type="ECO:0000313" key="2">
    <source>
        <dbReference type="EMBL" id="VFK39772.1"/>
    </source>
</evidence>
<organism evidence="1">
    <name type="scientific">Candidatus Kentrum sp. SD</name>
    <dbReference type="NCBI Taxonomy" id="2126332"/>
    <lineage>
        <taxon>Bacteria</taxon>
        <taxon>Pseudomonadati</taxon>
        <taxon>Pseudomonadota</taxon>
        <taxon>Gammaproteobacteria</taxon>
        <taxon>Candidatus Kentrum</taxon>
    </lineage>
</organism>
<dbReference type="AlphaFoldDB" id="A0A450Y6K3"/>
<sequence>MESYIEDIATKKLKSDLDLSICHTPETAENARAEAKRRIRVAEPYSKLDLCSQYVDNELTRRIAAETDSSTLAETNDVLYKRLELLRKRYDSIYVNCECIEPAAVVVLAFLRDRYALPIKIFSEDYSGRQQVLRISNNSDPHLLITANAAFNFGAHDYAKHYNMVMELHWEFQGLLVFKRENKNEGLVYVYDSSSATEQYEIHKDLLKSMKKQIRLYESIGSLVEELDCDRLRPGDYIIAWEPLLTGLLNRSKGRLRRVRQSQFRHLISIYAREDIVRDESDCLENMLSAFRYVWKACIDDPPHAERMLLKQKNVLAQMAIGAGLGNASA</sequence>
<protein>
    <submittedName>
        <fullName evidence="1">Uncharacterized protein</fullName>
    </submittedName>
</protein>
<evidence type="ECO:0000313" key="3">
    <source>
        <dbReference type="EMBL" id="VFK78812.1"/>
    </source>
</evidence>
<dbReference type="EMBL" id="CAADFU010000004">
    <property type="protein sequence ID" value="VFK39772.1"/>
    <property type="molecule type" value="Genomic_DNA"/>
</dbReference>
<reference evidence="1" key="1">
    <citation type="submission" date="2019-02" db="EMBL/GenBank/DDBJ databases">
        <authorList>
            <person name="Gruber-Vodicka R. H."/>
            <person name="Seah K. B. B."/>
        </authorList>
    </citation>
    <scope>NUCLEOTIDE SEQUENCE</scope>
    <source>
        <strain evidence="3">BECK_S127</strain>
        <strain evidence="2">BECK_S1320</strain>
        <strain evidence="1">BECK_S1321</strain>
    </source>
</reference>
<proteinExistence type="predicted"/>
<evidence type="ECO:0000313" key="1">
    <source>
        <dbReference type="EMBL" id="VFK37138.1"/>
    </source>
</evidence>
<accession>A0A450Y6K3</accession>
<dbReference type="EMBL" id="CAADFR010000011">
    <property type="protein sequence ID" value="VFK37138.1"/>
    <property type="molecule type" value="Genomic_DNA"/>
</dbReference>
<name>A0A450Y6K3_9GAMM</name>
<dbReference type="EMBL" id="CAADHB010000026">
    <property type="protein sequence ID" value="VFK78812.1"/>
    <property type="molecule type" value="Genomic_DNA"/>
</dbReference>
<gene>
    <name evidence="3" type="ORF">BECKSD772D_GA0070982_102620</name>
    <name evidence="2" type="ORF">BECKSD772E_GA0070983_100437</name>
    <name evidence="1" type="ORF">BECKSD772F_GA0070984_10113</name>
</gene>